<name>A0A2W1LVB4_9BACL</name>
<feature type="transmembrane region" description="Helical" evidence="7">
    <location>
        <begin position="214"/>
        <end position="233"/>
    </location>
</feature>
<evidence type="ECO:0000256" key="3">
    <source>
        <dbReference type="ARBA" id="ARBA00022475"/>
    </source>
</evidence>
<gene>
    <name evidence="9" type="ORF">DNH61_13005</name>
</gene>
<keyword evidence="6 7" id="KW-0472">Membrane</keyword>
<keyword evidence="3" id="KW-1003">Cell membrane</keyword>
<dbReference type="EMBL" id="QKRB01000044">
    <property type="protein sequence ID" value="PZD95447.1"/>
    <property type="molecule type" value="Genomic_DNA"/>
</dbReference>
<protein>
    <submittedName>
        <fullName evidence="9">Acyltransferase</fullName>
    </submittedName>
</protein>
<keyword evidence="10" id="KW-1185">Reference proteome</keyword>
<dbReference type="PANTHER" id="PTHR40074">
    <property type="entry name" value="O-ACETYLTRANSFERASE WECH"/>
    <property type="match status" value="1"/>
</dbReference>
<dbReference type="GO" id="GO:0009246">
    <property type="term" value="P:enterobacterial common antigen biosynthetic process"/>
    <property type="evidence" value="ECO:0007669"/>
    <property type="project" value="TreeGrafter"/>
</dbReference>
<accession>A0A2W1LVB4</accession>
<evidence type="ECO:0000313" key="10">
    <source>
        <dbReference type="Proteomes" id="UP000249522"/>
    </source>
</evidence>
<keyword evidence="5 7" id="KW-1133">Transmembrane helix</keyword>
<keyword evidence="9" id="KW-0808">Transferase</keyword>
<comment type="subcellular location">
    <subcellularLocation>
        <location evidence="1">Cell membrane</location>
        <topology evidence="1">Multi-pass membrane protein</topology>
    </subcellularLocation>
</comment>
<feature type="transmembrane region" description="Helical" evidence="7">
    <location>
        <begin position="43"/>
        <end position="67"/>
    </location>
</feature>
<dbReference type="PANTHER" id="PTHR40074:SF2">
    <property type="entry name" value="O-ACETYLTRANSFERASE WECH"/>
    <property type="match status" value="1"/>
</dbReference>
<evidence type="ECO:0000256" key="5">
    <source>
        <dbReference type="ARBA" id="ARBA00022989"/>
    </source>
</evidence>
<feature type="transmembrane region" description="Helical" evidence="7">
    <location>
        <begin position="12"/>
        <end position="31"/>
    </location>
</feature>
<sequence>MKKERIEEITLLRALAFMAITMQHCIAEYIYRPDILQPDGVMLAMLYHFTRFGTPTFVFLSGVILFYNYAGRTLDYGSYLYKRIRDILLPFIVWTVIYWLSVSLYAGLPLGSASSLAELGRQLFQPTYGYHLWFILMIFQFYLLFPLFLKAGDKLGPWVSGAGSREGWRIGWLLAAAGLLYGLLMWFAYYRAGTLTAELPDGLWKWLLVHRTKWFPFYLFYFILGAVCAVRLLKFREFAVRSLVWSGLVFIGLYVWAGYRLLQVSTDKMMLGVSTYLHPFIFVLIVCQLMLAYGVAVLLNRYGGLFKRFMLFVGSHSFGAFLAHAFVLMLVSAPFKQSQLAGYHLPAAVLTFLVVASVSIGLSALFSRLPYGWLLSGAQARKRRTVPAVGGFVAHQASETAGGAEGPSVKPL</sequence>
<dbReference type="GO" id="GO:0016413">
    <property type="term" value="F:O-acetyltransferase activity"/>
    <property type="evidence" value="ECO:0007669"/>
    <property type="project" value="TreeGrafter"/>
</dbReference>
<evidence type="ECO:0000256" key="1">
    <source>
        <dbReference type="ARBA" id="ARBA00004651"/>
    </source>
</evidence>
<keyword evidence="9" id="KW-0012">Acyltransferase</keyword>
<feature type="domain" description="Acyltransferase 3" evidence="8">
    <location>
        <begin position="7"/>
        <end position="366"/>
    </location>
</feature>
<reference evidence="9 10" key="1">
    <citation type="submission" date="2018-06" db="EMBL/GenBank/DDBJ databases">
        <title>Paenibacillus imtechensis sp. nov.</title>
        <authorList>
            <person name="Pinnaka A.K."/>
            <person name="Singh H."/>
            <person name="Kaur M."/>
        </authorList>
    </citation>
    <scope>NUCLEOTIDE SEQUENCE [LARGE SCALE GENOMIC DNA]</scope>
    <source>
        <strain evidence="9 10">SMB1</strain>
    </source>
</reference>
<feature type="transmembrane region" description="Helical" evidence="7">
    <location>
        <begin position="128"/>
        <end position="149"/>
    </location>
</feature>
<dbReference type="InterPro" id="IPR002656">
    <property type="entry name" value="Acyl_transf_3_dom"/>
</dbReference>
<evidence type="ECO:0000256" key="7">
    <source>
        <dbReference type="SAM" id="Phobius"/>
    </source>
</evidence>
<feature type="transmembrane region" description="Helical" evidence="7">
    <location>
        <begin position="277"/>
        <end position="299"/>
    </location>
</feature>
<evidence type="ECO:0000313" key="9">
    <source>
        <dbReference type="EMBL" id="PZD95447.1"/>
    </source>
</evidence>
<dbReference type="RefSeq" id="WP_111147077.1">
    <property type="nucleotide sequence ID" value="NZ_QKRB01000044.1"/>
</dbReference>
<dbReference type="GO" id="GO:0005886">
    <property type="term" value="C:plasma membrane"/>
    <property type="evidence" value="ECO:0007669"/>
    <property type="project" value="UniProtKB-SubCell"/>
</dbReference>
<feature type="transmembrane region" description="Helical" evidence="7">
    <location>
        <begin position="87"/>
        <end position="108"/>
    </location>
</feature>
<evidence type="ECO:0000256" key="4">
    <source>
        <dbReference type="ARBA" id="ARBA00022692"/>
    </source>
</evidence>
<dbReference type="Pfam" id="PF01757">
    <property type="entry name" value="Acyl_transf_3"/>
    <property type="match status" value="1"/>
</dbReference>
<dbReference type="OrthoDB" id="569695at2"/>
<organism evidence="9 10">
    <name type="scientific">Paenibacillus sambharensis</name>
    <dbReference type="NCBI Taxonomy" id="1803190"/>
    <lineage>
        <taxon>Bacteria</taxon>
        <taxon>Bacillati</taxon>
        <taxon>Bacillota</taxon>
        <taxon>Bacilli</taxon>
        <taxon>Bacillales</taxon>
        <taxon>Paenibacillaceae</taxon>
        <taxon>Paenibacillus</taxon>
    </lineage>
</organism>
<comment type="similarity">
    <text evidence="2">Belongs to the acyltransferase 3 family.</text>
</comment>
<feature type="transmembrane region" description="Helical" evidence="7">
    <location>
        <begin position="170"/>
        <end position="189"/>
    </location>
</feature>
<feature type="transmembrane region" description="Helical" evidence="7">
    <location>
        <begin position="311"/>
        <end position="331"/>
    </location>
</feature>
<evidence type="ECO:0000256" key="2">
    <source>
        <dbReference type="ARBA" id="ARBA00007400"/>
    </source>
</evidence>
<keyword evidence="4 7" id="KW-0812">Transmembrane</keyword>
<feature type="transmembrane region" description="Helical" evidence="7">
    <location>
        <begin position="238"/>
        <end position="257"/>
    </location>
</feature>
<dbReference type="Proteomes" id="UP000249522">
    <property type="component" value="Unassembled WGS sequence"/>
</dbReference>
<feature type="transmembrane region" description="Helical" evidence="7">
    <location>
        <begin position="343"/>
        <end position="366"/>
    </location>
</feature>
<evidence type="ECO:0000259" key="8">
    <source>
        <dbReference type="Pfam" id="PF01757"/>
    </source>
</evidence>
<comment type="caution">
    <text evidence="9">The sequence shown here is derived from an EMBL/GenBank/DDBJ whole genome shotgun (WGS) entry which is preliminary data.</text>
</comment>
<dbReference type="AlphaFoldDB" id="A0A2W1LVB4"/>
<evidence type="ECO:0000256" key="6">
    <source>
        <dbReference type="ARBA" id="ARBA00023136"/>
    </source>
</evidence>
<proteinExistence type="inferred from homology"/>